<feature type="compositionally biased region" description="Polar residues" evidence="1">
    <location>
        <begin position="134"/>
        <end position="155"/>
    </location>
</feature>
<proteinExistence type="predicted"/>
<evidence type="ECO:0000313" key="2">
    <source>
        <dbReference type="EMBL" id="TGO57028.1"/>
    </source>
</evidence>
<name>A0A4Z1I631_9HELO</name>
<evidence type="ECO:0000313" key="3">
    <source>
        <dbReference type="Proteomes" id="UP000297229"/>
    </source>
</evidence>
<dbReference type="EMBL" id="PQXM01001364">
    <property type="protein sequence ID" value="TGO57028.1"/>
    <property type="molecule type" value="Genomic_DNA"/>
</dbReference>
<evidence type="ECO:0000256" key="1">
    <source>
        <dbReference type="SAM" id="MobiDB-lite"/>
    </source>
</evidence>
<feature type="compositionally biased region" description="Polar residues" evidence="1">
    <location>
        <begin position="90"/>
        <end position="104"/>
    </location>
</feature>
<reference evidence="2 3" key="1">
    <citation type="submission" date="2017-12" db="EMBL/GenBank/DDBJ databases">
        <title>Comparative genomics of Botrytis spp.</title>
        <authorList>
            <person name="Valero-Jimenez C.A."/>
            <person name="Tapia P."/>
            <person name="Veloso J."/>
            <person name="Silva-Moreno E."/>
            <person name="Staats M."/>
            <person name="Valdes J.H."/>
            <person name="Van Kan J.A.L."/>
        </authorList>
    </citation>
    <scope>NUCLEOTIDE SEQUENCE [LARGE SCALE GENOMIC DNA]</scope>
    <source>
        <strain evidence="2 3">Be9601</strain>
    </source>
</reference>
<dbReference type="AlphaFoldDB" id="A0A4Z1I631"/>
<organism evidence="2 3">
    <name type="scientific">Botrytis elliptica</name>
    <dbReference type="NCBI Taxonomy" id="278938"/>
    <lineage>
        <taxon>Eukaryota</taxon>
        <taxon>Fungi</taxon>
        <taxon>Dikarya</taxon>
        <taxon>Ascomycota</taxon>
        <taxon>Pezizomycotina</taxon>
        <taxon>Leotiomycetes</taxon>
        <taxon>Helotiales</taxon>
        <taxon>Sclerotiniaceae</taxon>
        <taxon>Botrytis</taxon>
    </lineage>
</organism>
<protein>
    <submittedName>
        <fullName evidence="2">Uncharacterized protein</fullName>
    </submittedName>
</protein>
<feature type="compositionally biased region" description="Polar residues" evidence="1">
    <location>
        <begin position="111"/>
        <end position="122"/>
    </location>
</feature>
<comment type="caution">
    <text evidence="2">The sequence shown here is derived from an EMBL/GenBank/DDBJ whole genome shotgun (WGS) entry which is preliminary data.</text>
</comment>
<gene>
    <name evidence="2" type="ORF">BELL_1366g00010</name>
</gene>
<sequence length="244" mass="26737">MLESEYITLNIWQESLDRLELQEELEEQKEFNGACLKLSMKGTTEILPSSIPTGIGEPLTGQPTSKKPLPRPLALVTNQSSARHQRRNGRPSTTNTNTKVSKISSAEFPSYMSSTESSSRKQTLLVPGSESKPTKTSRSTSIAGKASSPTATASFTPGPPPESNSKTPHFNRNPIPNKFHVYADYMTGVSLSSSSPLGTLRGEIIDDLGPYKTTFLNNTSVLTKEEPRLFTRINHKVLLSINNE</sequence>
<dbReference type="Proteomes" id="UP000297229">
    <property type="component" value="Unassembled WGS sequence"/>
</dbReference>
<feature type="region of interest" description="Disordered" evidence="1">
    <location>
        <begin position="48"/>
        <end position="175"/>
    </location>
</feature>
<keyword evidence="3" id="KW-1185">Reference proteome</keyword>
<accession>A0A4Z1I631</accession>